<dbReference type="SUPFAM" id="SSF160582">
    <property type="entry name" value="MbtH-like"/>
    <property type="match status" value="1"/>
</dbReference>
<dbReference type="Gene3D" id="3.90.820.10">
    <property type="entry name" value="Structural Genomics, Unknown Function 30-nov-00 1gh9 Mol_id"/>
    <property type="match status" value="1"/>
</dbReference>
<dbReference type="InterPro" id="IPR038020">
    <property type="entry name" value="MbtH-like_sf"/>
</dbReference>
<dbReference type="EMBL" id="LQMT02000007">
    <property type="protein sequence ID" value="ONF73750.1"/>
    <property type="molecule type" value="Genomic_DNA"/>
</dbReference>
<dbReference type="OrthoDB" id="7584480at2"/>
<dbReference type="Pfam" id="PF03621">
    <property type="entry name" value="MbtH"/>
    <property type="match status" value="1"/>
</dbReference>
<dbReference type="GO" id="GO:0005829">
    <property type="term" value="C:cytosol"/>
    <property type="evidence" value="ECO:0007669"/>
    <property type="project" value="TreeGrafter"/>
</dbReference>
<feature type="domain" description="MbtH-like" evidence="1">
    <location>
        <begin position="3"/>
        <end position="53"/>
    </location>
</feature>
<dbReference type="GO" id="GO:0019290">
    <property type="term" value="P:siderophore biosynthetic process"/>
    <property type="evidence" value="ECO:0007669"/>
    <property type="project" value="TreeGrafter"/>
</dbReference>
<evidence type="ECO:0000313" key="3">
    <source>
        <dbReference type="Proteomes" id="UP000076660"/>
    </source>
</evidence>
<evidence type="ECO:0000313" key="2">
    <source>
        <dbReference type="EMBL" id="ONF73750.1"/>
    </source>
</evidence>
<dbReference type="AlphaFoldDB" id="A0A1W2M2B9"/>
<reference evidence="2 3" key="1">
    <citation type="submission" date="2016-12" db="EMBL/GenBank/DDBJ databases">
        <title>Amycolatopsis keratiniphila subsp. keratiniphila genome sequencing and assembly.</title>
        <authorList>
            <person name="Mayilraj S."/>
            <person name="Kaur N."/>
        </authorList>
    </citation>
    <scope>NUCLEOTIDE SEQUENCE [LARGE SCALE GENOMIC DNA]</scope>
    <source>
        <strain evidence="2 3">DSM 44409</strain>
    </source>
</reference>
<comment type="caution">
    <text evidence="2">The sequence shown here is derived from an EMBL/GenBank/DDBJ whole genome shotgun (WGS) entry which is preliminary data.</text>
</comment>
<dbReference type="SMART" id="SM00923">
    <property type="entry name" value="MbtH"/>
    <property type="match status" value="1"/>
</dbReference>
<protein>
    <submittedName>
        <fullName evidence="2">MbtH family protein</fullName>
    </submittedName>
</protein>
<dbReference type="PANTHER" id="PTHR38444:SF1">
    <property type="entry name" value="ENTEROBACTIN BIOSYNTHESIS PROTEIN YBDZ"/>
    <property type="match status" value="1"/>
</dbReference>
<sequence length="70" mass="7911">MTNPFDDPDGTYFALINDEGQYSLWPAFADVPQGWTVAHGAGSRQACLDHIERNWTDMRPRSLIRETAEA</sequence>
<organism evidence="2 3">
    <name type="scientific">Amycolatopsis keratiniphila subsp. keratiniphila</name>
    <dbReference type="NCBI Taxonomy" id="227715"/>
    <lineage>
        <taxon>Bacteria</taxon>
        <taxon>Bacillati</taxon>
        <taxon>Actinomycetota</taxon>
        <taxon>Actinomycetes</taxon>
        <taxon>Pseudonocardiales</taxon>
        <taxon>Pseudonocardiaceae</taxon>
        <taxon>Amycolatopsis</taxon>
        <taxon>Amycolatopsis japonica group</taxon>
    </lineage>
</organism>
<name>A0A1W2M2B9_9PSEU</name>
<dbReference type="Proteomes" id="UP000076660">
    <property type="component" value="Unassembled WGS sequence"/>
</dbReference>
<proteinExistence type="predicted"/>
<evidence type="ECO:0000259" key="1">
    <source>
        <dbReference type="SMART" id="SM00923"/>
    </source>
</evidence>
<accession>A0A1W2M2B9</accession>
<gene>
    <name evidence="2" type="ORF">AVR91_0206525</name>
</gene>
<dbReference type="PANTHER" id="PTHR38444">
    <property type="entry name" value="ENTEROBACTIN BIOSYNTHESIS PROTEIN YBDZ"/>
    <property type="match status" value="1"/>
</dbReference>
<dbReference type="InterPro" id="IPR005153">
    <property type="entry name" value="MbtH-like_dom"/>
</dbReference>
<dbReference type="InterPro" id="IPR037407">
    <property type="entry name" value="MLP_fam"/>
</dbReference>
<dbReference type="RefSeq" id="WP_063274877.1">
    <property type="nucleotide sequence ID" value="NZ_LQMT02000007.1"/>
</dbReference>